<protein>
    <recommendedName>
        <fullName evidence="16">Ataxin-3 homolog</fullName>
        <ecNumber evidence="4">3.4.19.12</ecNumber>
    </recommendedName>
    <alternativeName>
        <fullName evidence="17">Machado-Joseph disease-like protein</fullName>
    </alternativeName>
</protein>
<feature type="active site" evidence="19">
    <location>
        <position position="121"/>
    </location>
</feature>
<comment type="catalytic activity">
    <reaction evidence="1">
        <text>Thiol-dependent hydrolysis of ester, thioester, amide, peptide and isopeptide bonds formed by the C-terminal Gly of ubiquitin (a 76-residue protein attached to proteins as an intracellular targeting signal).</text>
        <dbReference type="EC" id="3.4.19.12"/>
    </reaction>
</comment>
<dbReference type="EMBL" id="NEDP02004184">
    <property type="protein sequence ID" value="OWF46423.1"/>
    <property type="molecule type" value="Genomic_DNA"/>
</dbReference>
<comment type="subcellular location">
    <subcellularLocation>
        <location evidence="3">Cytoplasm</location>
    </subcellularLocation>
    <subcellularLocation>
        <location evidence="2">Nucleus</location>
    </subcellularLocation>
</comment>
<comment type="function">
    <text evidence="14">Acts as a chain editing deubiquitinating enzyme that binds and cleaves 'Lys-48'-linked polyubiquitin chains, with a preference for chains containing four or more ubiquitin molecules thereby modulating protein degradation by the ubiquitin-proteasome pathway. Probably by regulating the IGF-1-insulin-like pathway, regulates lifespan. Regulates germline DNA double-strand-break repair and apoptosis in response to DNA damage by recruiting E4 ubiquitin-protein ligase ufd-2 to DNA repair foci. Interacts with key regulators of transcription and represses transcription. Acts as a histone-binding protein that regulates transcription.</text>
</comment>
<dbReference type="EC" id="3.4.19.12" evidence="4"/>
<keyword evidence="6" id="KW-0645">Protease</keyword>
<reference evidence="21 22" key="1">
    <citation type="journal article" date="2017" name="Nat. Ecol. Evol.">
        <title>Scallop genome provides insights into evolution of bilaterian karyotype and development.</title>
        <authorList>
            <person name="Wang S."/>
            <person name="Zhang J."/>
            <person name="Jiao W."/>
            <person name="Li J."/>
            <person name="Xun X."/>
            <person name="Sun Y."/>
            <person name="Guo X."/>
            <person name="Huan P."/>
            <person name="Dong B."/>
            <person name="Zhang L."/>
            <person name="Hu X."/>
            <person name="Sun X."/>
            <person name="Wang J."/>
            <person name="Zhao C."/>
            <person name="Wang Y."/>
            <person name="Wang D."/>
            <person name="Huang X."/>
            <person name="Wang R."/>
            <person name="Lv J."/>
            <person name="Li Y."/>
            <person name="Zhang Z."/>
            <person name="Liu B."/>
            <person name="Lu W."/>
            <person name="Hui Y."/>
            <person name="Liang J."/>
            <person name="Zhou Z."/>
            <person name="Hou R."/>
            <person name="Li X."/>
            <person name="Liu Y."/>
            <person name="Li H."/>
            <person name="Ning X."/>
            <person name="Lin Y."/>
            <person name="Zhao L."/>
            <person name="Xing Q."/>
            <person name="Dou J."/>
            <person name="Li Y."/>
            <person name="Mao J."/>
            <person name="Guo H."/>
            <person name="Dou H."/>
            <person name="Li T."/>
            <person name="Mu C."/>
            <person name="Jiang W."/>
            <person name="Fu Q."/>
            <person name="Fu X."/>
            <person name="Miao Y."/>
            <person name="Liu J."/>
            <person name="Yu Q."/>
            <person name="Li R."/>
            <person name="Liao H."/>
            <person name="Li X."/>
            <person name="Kong Y."/>
            <person name="Jiang Z."/>
            <person name="Chourrout D."/>
            <person name="Li R."/>
            <person name="Bao Z."/>
        </authorList>
    </citation>
    <scope>NUCLEOTIDE SEQUENCE [LARGE SCALE GENOMIC DNA]</scope>
    <source>
        <strain evidence="21 22">PY_sf001</strain>
    </source>
</reference>
<dbReference type="GO" id="GO:0005737">
    <property type="term" value="C:cytoplasm"/>
    <property type="evidence" value="ECO:0007669"/>
    <property type="project" value="UniProtKB-SubCell"/>
</dbReference>
<evidence type="ECO:0000256" key="18">
    <source>
        <dbReference type="PIRSR" id="PIRSR633865-1"/>
    </source>
</evidence>
<keyword evidence="13" id="KW-0539">Nucleus</keyword>
<dbReference type="FunFam" id="1.10.287.10:FF:000018">
    <property type="entry name" value="Ataxin-3 homolog"/>
    <property type="match status" value="1"/>
</dbReference>
<dbReference type="InterPro" id="IPR033865">
    <property type="entry name" value="Ataxin-3"/>
</dbReference>
<evidence type="ECO:0000256" key="7">
    <source>
        <dbReference type="ARBA" id="ARBA00022737"/>
    </source>
</evidence>
<dbReference type="Proteomes" id="UP000242188">
    <property type="component" value="Unassembled WGS sequence"/>
</dbReference>
<dbReference type="OrthoDB" id="10063692at2759"/>
<dbReference type="STRING" id="6573.A0A210QCE6"/>
<keyword evidence="8" id="KW-0833">Ubl conjugation pathway</keyword>
<sequence>METIFHEQQEGSLCAQHCLNALLQAQYFSPVDLADLAKQLDESEREQMAIAGEQSEEYKKFLKEPSSNLDDSGFFSIQVIDRALSVWGLGLILYNSPNPVAIAARINPVEEKAYICNFRGHWLTIRKIGHQWFNLNSLLTGPELISNTYLSLFLKQLLEEGYSIFIVGGNLPECEADMLLKIAPVKQQVKPKLINENLSVSSNQPMEEEEDDQQLQKVLAESRHADEHDDQALQKALQLSMEGRLPGQSNTVTWRKSLPCIQPIMFTRQISTTTFVLLLVIQKWYFCDIVNLPLWSVMKCQILTKDSIESCTSNI</sequence>
<keyword evidence="9 19" id="KW-0378">Hydrolase</keyword>
<dbReference type="GO" id="GO:0016579">
    <property type="term" value="P:protein deubiquitination"/>
    <property type="evidence" value="ECO:0007669"/>
    <property type="project" value="InterPro"/>
</dbReference>
<keyword evidence="22" id="KW-1185">Reference proteome</keyword>
<dbReference type="GO" id="GO:0006508">
    <property type="term" value="P:proteolysis"/>
    <property type="evidence" value="ECO:0007669"/>
    <property type="project" value="UniProtKB-KW"/>
</dbReference>
<evidence type="ECO:0000256" key="6">
    <source>
        <dbReference type="ARBA" id="ARBA00022670"/>
    </source>
</evidence>
<evidence type="ECO:0000256" key="11">
    <source>
        <dbReference type="ARBA" id="ARBA00023015"/>
    </source>
</evidence>
<evidence type="ECO:0000256" key="12">
    <source>
        <dbReference type="ARBA" id="ARBA00023163"/>
    </source>
</evidence>
<accession>A0A210QCE6</accession>
<comment type="subunit">
    <text evidence="15">Forms a complex composed of deubiquitinating enzyme atx-3, adapter ubxn-5 and cdc-48.1. Forms a complex composed of deubiquitinating enzyme atx-3, E4 ubiquitin-protein ligase ufd-2 and cdc-48.1. Interacts (via RRDR motif) with cdc-48.1 (via N-terminus) and cdc-48.2 (via N-terminus); the interaction with cdc-48.1 is not required for atx-3 enzymatic activity. Interacts (via C-terminus) with ubxn-5. May interact with ned-8.</text>
</comment>
<evidence type="ECO:0000256" key="19">
    <source>
        <dbReference type="PROSITE-ProRule" id="PRU00331"/>
    </source>
</evidence>
<evidence type="ECO:0000256" key="10">
    <source>
        <dbReference type="ARBA" id="ARBA00022807"/>
    </source>
</evidence>
<evidence type="ECO:0000256" key="8">
    <source>
        <dbReference type="ARBA" id="ARBA00022786"/>
    </source>
</evidence>
<feature type="active site" description="Nucleophile" evidence="18">
    <location>
        <position position="14"/>
    </location>
</feature>
<evidence type="ECO:0000259" key="20">
    <source>
        <dbReference type="PROSITE" id="PS50957"/>
    </source>
</evidence>
<dbReference type="PANTHER" id="PTHR14159">
    <property type="entry name" value="ATAXIN-3-RELATED"/>
    <property type="match status" value="1"/>
</dbReference>
<keyword evidence="5" id="KW-0963">Cytoplasm</keyword>
<evidence type="ECO:0000256" key="2">
    <source>
        <dbReference type="ARBA" id="ARBA00004123"/>
    </source>
</evidence>
<evidence type="ECO:0000256" key="5">
    <source>
        <dbReference type="ARBA" id="ARBA00022490"/>
    </source>
</evidence>
<evidence type="ECO:0000256" key="1">
    <source>
        <dbReference type="ARBA" id="ARBA00000707"/>
    </source>
</evidence>
<keyword evidence="10" id="KW-0788">Thiol protease</keyword>
<proteinExistence type="predicted"/>
<feature type="active site" evidence="19">
    <location>
        <position position="14"/>
    </location>
</feature>
<dbReference type="Gene3D" id="1.10.287.10">
    <property type="entry name" value="S15/NS1, RNA-binding"/>
    <property type="match status" value="1"/>
</dbReference>
<evidence type="ECO:0000256" key="4">
    <source>
        <dbReference type="ARBA" id="ARBA00012759"/>
    </source>
</evidence>
<evidence type="ECO:0000256" key="14">
    <source>
        <dbReference type="ARBA" id="ARBA00060106"/>
    </source>
</evidence>
<evidence type="ECO:0000256" key="17">
    <source>
        <dbReference type="ARBA" id="ARBA00082365"/>
    </source>
</evidence>
<evidence type="ECO:0000313" key="21">
    <source>
        <dbReference type="EMBL" id="OWF46423.1"/>
    </source>
</evidence>
<name>A0A210QCE6_MIZYE</name>
<dbReference type="InterPro" id="IPR006155">
    <property type="entry name" value="Josephin"/>
</dbReference>
<keyword evidence="7" id="KW-0677">Repeat</keyword>
<dbReference type="GO" id="GO:0004843">
    <property type="term" value="F:cysteine-type deubiquitinase activity"/>
    <property type="evidence" value="ECO:0007669"/>
    <property type="project" value="UniProtKB-EC"/>
</dbReference>
<evidence type="ECO:0000256" key="15">
    <source>
        <dbReference type="ARBA" id="ARBA00063584"/>
    </source>
</evidence>
<feature type="active site" description="Proton acceptor" evidence="18">
    <location>
        <position position="121"/>
    </location>
</feature>
<feature type="domain" description="Josephin" evidence="20">
    <location>
        <begin position="1"/>
        <end position="182"/>
    </location>
</feature>
<dbReference type="Pfam" id="PF02099">
    <property type="entry name" value="Josephin"/>
    <property type="match status" value="1"/>
</dbReference>
<keyword evidence="11" id="KW-0805">Transcription regulation</keyword>
<gene>
    <name evidence="21" type="ORF">KP79_PYT09688</name>
</gene>
<comment type="caution">
    <text evidence="21">The sequence shown here is derived from an EMBL/GenBank/DDBJ whole genome shotgun (WGS) entry which is preliminary data.</text>
</comment>
<feature type="active site" evidence="18 19">
    <location>
        <position position="136"/>
    </location>
</feature>
<evidence type="ECO:0000256" key="3">
    <source>
        <dbReference type="ARBA" id="ARBA00004496"/>
    </source>
</evidence>
<dbReference type="PROSITE" id="PS50957">
    <property type="entry name" value="JOSEPHIN"/>
    <property type="match status" value="1"/>
</dbReference>
<dbReference type="GO" id="GO:0005634">
    <property type="term" value="C:nucleus"/>
    <property type="evidence" value="ECO:0007669"/>
    <property type="project" value="UniProtKB-SubCell"/>
</dbReference>
<dbReference type="SMART" id="SM01246">
    <property type="entry name" value="Josephin"/>
    <property type="match status" value="1"/>
</dbReference>
<dbReference type="FunFam" id="3.90.70.40:FF:000005">
    <property type="entry name" value="Ataxin 3"/>
    <property type="match status" value="1"/>
</dbReference>
<dbReference type="Gene3D" id="3.90.70.40">
    <property type="match status" value="1"/>
</dbReference>
<evidence type="ECO:0000256" key="13">
    <source>
        <dbReference type="ARBA" id="ARBA00023242"/>
    </source>
</evidence>
<dbReference type="InterPro" id="IPR003903">
    <property type="entry name" value="UIM_dom"/>
</dbReference>
<evidence type="ECO:0000313" key="22">
    <source>
        <dbReference type="Proteomes" id="UP000242188"/>
    </source>
</evidence>
<dbReference type="PRINTS" id="PR01233">
    <property type="entry name" value="JOSEPHIN"/>
</dbReference>
<dbReference type="Pfam" id="PF02809">
    <property type="entry name" value="UIM"/>
    <property type="match status" value="2"/>
</dbReference>
<dbReference type="AlphaFoldDB" id="A0A210QCE6"/>
<organism evidence="21 22">
    <name type="scientific">Mizuhopecten yessoensis</name>
    <name type="common">Japanese scallop</name>
    <name type="synonym">Patinopecten yessoensis</name>
    <dbReference type="NCBI Taxonomy" id="6573"/>
    <lineage>
        <taxon>Eukaryota</taxon>
        <taxon>Metazoa</taxon>
        <taxon>Spiralia</taxon>
        <taxon>Lophotrochozoa</taxon>
        <taxon>Mollusca</taxon>
        <taxon>Bivalvia</taxon>
        <taxon>Autobranchia</taxon>
        <taxon>Pteriomorphia</taxon>
        <taxon>Pectinida</taxon>
        <taxon>Pectinoidea</taxon>
        <taxon>Pectinidae</taxon>
        <taxon>Mizuhopecten</taxon>
    </lineage>
</organism>
<evidence type="ECO:0000256" key="9">
    <source>
        <dbReference type="ARBA" id="ARBA00022801"/>
    </source>
</evidence>
<keyword evidence="12" id="KW-0804">Transcription</keyword>
<dbReference type="PANTHER" id="PTHR14159:SF0">
    <property type="entry name" value="ATAXIN-3-RELATED"/>
    <property type="match status" value="1"/>
</dbReference>
<evidence type="ECO:0000256" key="16">
    <source>
        <dbReference type="ARBA" id="ARBA00069055"/>
    </source>
</evidence>